<proteinExistence type="predicted"/>
<dbReference type="eggNOG" id="COG5010">
    <property type="taxonomic scope" value="Bacteria"/>
</dbReference>
<dbReference type="Proteomes" id="UP000000231">
    <property type="component" value="Chromosome"/>
</dbReference>
<dbReference type="KEGG" id="pnu:Pnuc_0619"/>
<dbReference type="EMBL" id="CP000655">
    <property type="protein sequence ID" value="ABP33837.1"/>
    <property type="molecule type" value="Genomic_DNA"/>
</dbReference>
<reference evidence="1 2" key="1">
    <citation type="journal article" date="2012" name="Stand. Genomic Sci.">
        <title>Complete genome sequence of Polynucleobacter necessarius subsp. asymbioticus type strain (QLW-P1DMWA-1(T)).</title>
        <authorList>
            <person name="Meincke L."/>
            <person name="Copeland A."/>
            <person name="Lapidus A."/>
            <person name="Lucas S."/>
            <person name="Berry K.W."/>
            <person name="Del Rio T.G."/>
            <person name="Hammon N."/>
            <person name="Dalin E."/>
            <person name="Tice H."/>
            <person name="Pitluck S."/>
            <person name="Richardson P."/>
            <person name="Bruce D."/>
            <person name="Goodwin L."/>
            <person name="Han C."/>
            <person name="Tapia R."/>
            <person name="Detter J.C."/>
            <person name="Schmutz J."/>
            <person name="Brettin T."/>
            <person name="Larimer F."/>
            <person name="Land M."/>
            <person name="Hauser L."/>
            <person name="Kyrpides N.C."/>
            <person name="Ivanova N."/>
            <person name="Goker M."/>
            <person name="Woyke T."/>
            <person name="Wu Q.L."/>
            <person name="Pockl M."/>
            <person name="Hahn M.W."/>
            <person name="Klenk H.P."/>
        </authorList>
    </citation>
    <scope>NUCLEOTIDE SEQUENCE [LARGE SCALE GENOMIC DNA]</scope>
    <source>
        <strain evidence="2">DSM 18221 / CIP 109841 / QLW-P1DMWA-1</strain>
    </source>
</reference>
<accession>A4SWH3</accession>
<organism evidence="1 2">
    <name type="scientific">Polynucleobacter asymbioticus (strain DSM 18221 / CIP 109841 / QLW-P1DMWA-1)</name>
    <name type="common">Polynucleobacter necessarius subsp. asymbioticus</name>
    <dbReference type="NCBI Taxonomy" id="312153"/>
    <lineage>
        <taxon>Bacteria</taxon>
        <taxon>Pseudomonadati</taxon>
        <taxon>Pseudomonadota</taxon>
        <taxon>Betaproteobacteria</taxon>
        <taxon>Burkholderiales</taxon>
        <taxon>Burkholderiaceae</taxon>
        <taxon>Polynucleobacter</taxon>
    </lineage>
</organism>
<dbReference type="AlphaFoldDB" id="A4SWH3"/>
<evidence type="ECO:0000313" key="2">
    <source>
        <dbReference type="Proteomes" id="UP000000231"/>
    </source>
</evidence>
<dbReference type="HOGENOM" id="CLU_1033169_0_0_4"/>
<name>A4SWH3_POLAQ</name>
<sequence>MSNAQIFQIFYDAQTKKSLDPDFLPLDNLENSRPDWREYWPMRNYLLNNALDENCFYGFFSPKFKEKTGLSANDCLSFIGQQKSDLDVITFSPLFDLGAWFRNSFLQAISLHPNSTESIIGALHVLNPYININELVMHSGNNIFCNFFVAKPAFWKAWLENCELIWAEAEFNMSSIAHGLNSLAQGHDSPAPIKTFVIERIASLMLATNDSWKVRAYNSLDLPFSSAPIANERAALIQLDALKIAYADQKRAEYLSLHKTLGDLVLKKVG</sequence>
<protein>
    <submittedName>
        <fullName evidence="1">Uncharacterized protein</fullName>
    </submittedName>
</protein>
<evidence type="ECO:0000313" key="1">
    <source>
        <dbReference type="EMBL" id="ABP33837.1"/>
    </source>
</evidence>
<gene>
    <name evidence="1" type="ordered locus">Pnuc_0619</name>
</gene>
<keyword evidence="2" id="KW-1185">Reference proteome</keyword>